<proteinExistence type="predicted"/>
<name>A0A840I506_9PROT</name>
<dbReference type="RefSeq" id="WP_183818980.1">
    <property type="nucleotide sequence ID" value="NZ_JACHOB010000005.1"/>
</dbReference>
<evidence type="ECO:0000313" key="3">
    <source>
        <dbReference type="Proteomes" id="UP000563524"/>
    </source>
</evidence>
<accession>A0A840I506</accession>
<dbReference type="Pfam" id="PF07386">
    <property type="entry name" value="DUF1499"/>
    <property type="match status" value="1"/>
</dbReference>
<keyword evidence="3" id="KW-1185">Reference proteome</keyword>
<reference evidence="2 3" key="1">
    <citation type="submission" date="2020-08" db="EMBL/GenBank/DDBJ databases">
        <title>Genomic Encyclopedia of Type Strains, Phase IV (KMG-IV): sequencing the most valuable type-strain genomes for metagenomic binning, comparative biology and taxonomic classification.</title>
        <authorList>
            <person name="Goeker M."/>
        </authorList>
    </citation>
    <scope>NUCLEOTIDE SEQUENCE [LARGE SCALE GENOMIC DNA]</scope>
    <source>
        <strain evidence="2 3">DSM 102850</strain>
    </source>
</reference>
<sequence>MFDFASLQRPRTPNTALYADPGDTPGAADRGALRFVRPPGEVIAAWDAAARAEPRVTVADFDPEAGTHACVQRSRLFRFPDDVHAKAVAEGEGTRLLLYSASRIGKGDFGVNAKRLARWSDALRERLEGAGS</sequence>
<organism evidence="2 3">
    <name type="scientific">Parvularcula dongshanensis</name>
    <dbReference type="NCBI Taxonomy" id="1173995"/>
    <lineage>
        <taxon>Bacteria</taxon>
        <taxon>Pseudomonadati</taxon>
        <taxon>Pseudomonadota</taxon>
        <taxon>Alphaproteobacteria</taxon>
        <taxon>Parvularculales</taxon>
        <taxon>Parvularculaceae</taxon>
        <taxon>Parvularcula</taxon>
    </lineage>
</organism>
<dbReference type="AlphaFoldDB" id="A0A840I506"/>
<dbReference type="Proteomes" id="UP000563524">
    <property type="component" value="Unassembled WGS sequence"/>
</dbReference>
<feature type="region of interest" description="Disordered" evidence="1">
    <location>
        <begin position="1"/>
        <end position="24"/>
    </location>
</feature>
<gene>
    <name evidence="2" type="ORF">GGQ59_002460</name>
</gene>
<dbReference type="EMBL" id="JACHOB010000005">
    <property type="protein sequence ID" value="MBB4659919.1"/>
    <property type="molecule type" value="Genomic_DNA"/>
</dbReference>
<dbReference type="InterPro" id="IPR010865">
    <property type="entry name" value="DUF1499"/>
</dbReference>
<evidence type="ECO:0000256" key="1">
    <source>
        <dbReference type="SAM" id="MobiDB-lite"/>
    </source>
</evidence>
<protein>
    <submittedName>
        <fullName evidence="2">Uncharacterized protein (DUF1499 family)</fullName>
    </submittedName>
</protein>
<comment type="caution">
    <text evidence="2">The sequence shown here is derived from an EMBL/GenBank/DDBJ whole genome shotgun (WGS) entry which is preliminary data.</text>
</comment>
<evidence type="ECO:0000313" key="2">
    <source>
        <dbReference type="EMBL" id="MBB4659919.1"/>
    </source>
</evidence>